<dbReference type="SFLD" id="SFLDG01386">
    <property type="entry name" value="main_SPASM_domain-containing"/>
    <property type="match status" value="1"/>
</dbReference>
<dbReference type="GO" id="GO:0046872">
    <property type="term" value="F:metal ion binding"/>
    <property type="evidence" value="ECO:0007669"/>
    <property type="project" value="UniProtKB-KW"/>
</dbReference>
<dbReference type="SFLD" id="SFLDG01067">
    <property type="entry name" value="SPASM/twitch_domain_containing"/>
    <property type="match status" value="1"/>
</dbReference>
<keyword evidence="5" id="KW-0501">Molybdenum cofactor biosynthesis</keyword>
<dbReference type="AlphaFoldDB" id="D9PJ83"/>
<organism evidence="7">
    <name type="scientific">sediment metagenome</name>
    <dbReference type="NCBI Taxonomy" id="749907"/>
    <lineage>
        <taxon>unclassified sequences</taxon>
        <taxon>metagenomes</taxon>
        <taxon>ecological metagenomes</taxon>
    </lineage>
</organism>
<dbReference type="SUPFAM" id="SSF102114">
    <property type="entry name" value="Radical SAM enzymes"/>
    <property type="match status" value="1"/>
</dbReference>
<dbReference type="GO" id="GO:0061798">
    <property type="term" value="F:GTP 3',8'-cyclase activity"/>
    <property type="evidence" value="ECO:0007669"/>
    <property type="project" value="TreeGrafter"/>
</dbReference>
<sequence>MNLIKISYLLESEKKFPKMAISSNPTQDTQGLAGRKLVDRYNRNLNYMRISITDRCNLACIYCVPQKLIKKLPHEEILRYEEILRIVKLGVGLGIKKIRITGGEPLLRKGVYDFLAELVRIDGLCDVSLTTNGVFLAETVDKVLTAGIRRLNISLDTLNPNKFRYITGEDRLDAVWRGIQAAHQNGIHPIKINVVVLKGINDDELVDIARLSFSYPFHIRFIEYMPIGRTRKTIGEPILVPEIRNLLRPLGPLLPVENKIYDGPAERYRWEGAAGEIGFISA</sequence>
<evidence type="ECO:0000256" key="5">
    <source>
        <dbReference type="ARBA" id="ARBA00023150"/>
    </source>
</evidence>
<dbReference type="InterPro" id="IPR050105">
    <property type="entry name" value="MoCo_biosynth_MoaA/MoaC"/>
</dbReference>
<dbReference type="PROSITE" id="PS51918">
    <property type="entry name" value="RADICAL_SAM"/>
    <property type="match status" value="1"/>
</dbReference>
<proteinExistence type="predicted"/>
<protein>
    <submittedName>
        <fullName evidence="7">Molybdenum cofactor biosynthesis protein A 1</fullName>
    </submittedName>
</protein>
<evidence type="ECO:0000313" key="7">
    <source>
        <dbReference type="EMBL" id="EFK96381.1"/>
    </source>
</evidence>
<evidence type="ECO:0000259" key="6">
    <source>
        <dbReference type="PROSITE" id="PS51918"/>
    </source>
</evidence>
<gene>
    <name evidence="7" type="primary">moaA</name>
    <name evidence="7" type="ORF">LDC_1592</name>
</gene>
<reference evidence="7" key="1">
    <citation type="submission" date="2010-07" db="EMBL/GenBank/DDBJ databases">
        <authorList>
            <consortium name="CONSOLIDER consortium CSD2007-00005"/>
            <person name="Guazzaroni M.-E."/>
            <person name="Richter M."/>
            <person name="Garcia-Salamanca A."/>
            <person name="Yarza P."/>
            <person name="Ferrer M."/>
        </authorList>
    </citation>
    <scope>NUCLEOTIDE SEQUENCE</scope>
</reference>
<reference evidence="7" key="2">
    <citation type="journal article" date="2011" name="Microb. Ecol.">
        <title>Taxonomic and Functional Metagenomic Profiling of the Microbial Community in the Anoxic Sediment of a Sub-saline Shallow Lake (Laguna de Carrizo, Central Spain).</title>
        <authorList>
            <person name="Ferrer M."/>
            <person name="Guazzaroni M.E."/>
            <person name="Richter M."/>
            <person name="Garcia-Salamanca A."/>
            <person name="Yarza P."/>
            <person name="Suarez-Suarez A."/>
            <person name="Solano J."/>
            <person name="Alcaide M."/>
            <person name="van Dillewijn P."/>
            <person name="Molina-Henares M.A."/>
            <person name="Lopez-Cortes N."/>
            <person name="Al-Ramahi Y."/>
            <person name="Guerrero C."/>
            <person name="Acosta A."/>
            <person name="de Eugenio L.I."/>
            <person name="Martinez V."/>
            <person name="Marques S."/>
            <person name="Rojo F."/>
            <person name="Santero E."/>
            <person name="Genilloud O."/>
            <person name="Perez-Perez J."/>
            <person name="Rossello-Mora R."/>
            <person name="Ramos J.L."/>
        </authorList>
    </citation>
    <scope>NUCLEOTIDE SEQUENCE</scope>
</reference>
<dbReference type="PANTHER" id="PTHR22960:SF0">
    <property type="entry name" value="MOLYBDENUM COFACTOR BIOSYNTHESIS PROTEIN 1"/>
    <property type="match status" value="1"/>
</dbReference>
<dbReference type="InterPro" id="IPR058240">
    <property type="entry name" value="rSAM_sf"/>
</dbReference>
<dbReference type="SFLD" id="SFLDS00029">
    <property type="entry name" value="Radical_SAM"/>
    <property type="match status" value="1"/>
</dbReference>
<name>D9PJ83_9ZZZZ</name>
<dbReference type="Gene3D" id="3.20.20.70">
    <property type="entry name" value="Aldolase class I"/>
    <property type="match status" value="1"/>
</dbReference>
<keyword evidence="1" id="KW-0949">S-adenosyl-L-methionine</keyword>
<comment type="caution">
    <text evidence="7">The sequence shown here is derived from an EMBL/GenBank/DDBJ whole genome shotgun (WGS) entry which is preliminary data.</text>
</comment>
<dbReference type="GO" id="GO:0006777">
    <property type="term" value="P:Mo-molybdopterin cofactor biosynthetic process"/>
    <property type="evidence" value="ECO:0007669"/>
    <property type="project" value="UniProtKB-KW"/>
</dbReference>
<feature type="non-terminal residue" evidence="7">
    <location>
        <position position="282"/>
    </location>
</feature>
<dbReference type="Pfam" id="PF04055">
    <property type="entry name" value="Radical_SAM"/>
    <property type="match status" value="1"/>
</dbReference>
<keyword evidence="2" id="KW-0479">Metal-binding</keyword>
<dbReference type="InterPro" id="IPR007197">
    <property type="entry name" value="rSAM"/>
</dbReference>
<feature type="domain" description="Radical SAM core" evidence="6">
    <location>
        <begin position="40"/>
        <end position="265"/>
    </location>
</feature>
<dbReference type="GO" id="GO:0061799">
    <property type="term" value="F:cyclic pyranopterin monophosphate synthase activity"/>
    <property type="evidence" value="ECO:0007669"/>
    <property type="project" value="TreeGrafter"/>
</dbReference>
<dbReference type="EMBL" id="ADZX01000501">
    <property type="protein sequence ID" value="EFK96381.1"/>
    <property type="molecule type" value="Genomic_DNA"/>
</dbReference>
<dbReference type="GO" id="GO:0051536">
    <property type="term" value="F:iron-sulfur cluster binding"/>
    <property type="evidence" value="ECO:0007669"/>
    <property type="project" value="UniProtKB-KW"/>
</dbReference>
<dbReference type="SMART" id="SM00729">
    <property type="entry name" value="Elp3"/>
    <property type="match status" value="1"/>
</dbReference>
<keyword evidence="3" id="KW-0408">Iron</keyword>
<dbReference type="CDD" id="cd01335">
    <property type="entry name" value="Radical_SAM"/>
    <property type="match status" value="1"/>
</dbReference>
<evidence type="ECO:0000256" key="3">
    <source>
        <dbReference type="ARBA" id="ARBA00023004"/>
    </source>
</evidence>
<dbReference type="InterPro" id="IPR006638">
    <property type="entry name" value="Elp3/MiaA/NifB-like_rSAM"/>
</dbReference>
<evidence type="ECO:0000256" key="4">
    <source>
        <dbReference type="ARBA" id="ARBA00023014"/>
    </source>
</evidence>
<dbReference type="InterPro" id="IPR013785">
    <property type="entry name" value="Aldolase_TIM"/>
</dbReference>
<keyword evidence="4" id="KW-0411">Iron-sulfur</keyword>
<accession>D9PJ83</accession>
<evidence type="ECO:0000256" key="2">
    <source>
        <dbReference type="ARBA" id="ARBA00022723"/>
    </source>
</evidence>
<evidence type="ECO:0000256" key="1">
    <source>
        <dbReference type="ARBA" id="ARBA00022691"/>
    </source>
</evidence>
<dbReference type="PANTHER" id="PTHR22960">
    <property type="entry name" value="MOLYBDOPTERIN COFACTOR SYNTHESIS PROTEIN A"/>
    <property type="match status" value="1"/>
</dbReference>